<proteinExistence type="predicted"/>
<protein>
    <recommendedName>
        <fullName evidence="2">Tli3-like domain-containing protein</fullName>
    </recommendedName>
</protein>
<sequence length="220" mass="23846">MKYTRTAAVLAVITGSMLLVACTLRGGPYPGVPELLPAGSVNQRGRPGAAPRVLYRIDDNRYFEDASEAGHFCENGSPIYYVDKAQGIRSYVVKMDGASMGSNFIIDAANDQYLIGPVTRGNTDCSSGGGYCRGDRLPYSTDAGRTWKRAEALSPSDPMSVSGSIVYEVDSGFDTTQSLDLSKDSPSRRDWRVVSKNGQLPQSRKTPIDNIFHCNSKGKE</sequence>
<organism evidence="3 4">
    <name type="scientific">Variovorax humicola</name>
    <dbReference type="NCBI Taxonomy" id="1769758"/>
    <lineage>
        <taxon>Bacteria</taxon>
        <taxon>Pseudomonadati</taxon>
        <taxon>Pseudomonadota</taxon>
        <taxon>Betaproteobacteria</taxon>
        <taxon>Burkholderiales</taxon>
        <taxon>Comamonadaceae</taxon>
        <taxon>Variovorax</taxon>
    </lineage>
</organism>
<feature type="region of interest" description="Disordered" evidence="1">
    <location>
        <begin position="177"/>
        <end position="210"/>
    </location>
</feature>
<evidence type="ECO:0000259" key="2">
    <source>
        <dbReference type="Pfam" id="PF24316"/>
    </source>
</evidence>
<accession>A0ABU8W7Y4</accession>
<evidence type="ECO:0000313" key="4">
    <source>
        <dbReference type="Proteomes" id="UP001363010"/>
    </source>
</evidence>
<feature type="domain" description="Tli3-like" evidence="2">
    <location>
        <begin position="50"/>
        <end position="152"/>
    </location>
</feature>
<keyword evidence="4" id="KW-1185">Reference proteome</keyword>
<evidence type="ECO:0000313" key="3">
    <source>
        <dbReference type="EMBL" id="MEJ8826145.1"/>
    </source>
</evidence>
<gene>
    <name evidence="3" type="ORF">WKW80_29660</name>
</gene>
<dbReference type="InterPro" id="IPR057562">
    <property type="entry name" value="Tli3-like_dom"/>
</dbReference>
<evidence type="ECO:0000256" key="1">
    <source>
        <dbReference type="SAM" id="MobiDB-lite"/>
    </source>
</evidence>
<dbReference type="EMBL" id="JBBKZV010000030">
    <property type="protein sequence ID" value="MEJ8826145.1"/>
    <property type="molecule type" value="Genomic_DNA"/>
</dbReference>
<dbReference type="RefSeq" id="WP_340367185.1">
    <property type="nucleotide sequence ID" value="NZ_JBBKZV010000030.1"/>
</dbReference>
<dbReference type="PROSITE" id="PS51257">
    <property type="entry name" value="PROKAR_LIPOPROTEIN"/>
    <property type="match status" value="1"/>
</dbReference>
<dbReference type="Proteomes" id="UP001363010">
    <property type="component" value="Unassembled WGS sequence"/>
</dbReference>
<dbReference type="Pfam" id="PF24316">
    <property type="entry name" value="Tli3"/>
    <property type="match status" value="1"/>
</dbReference>
<feature type="compositionally biased region" description="Polar residues" evidence="1">
    <location>
        <begin position="196"/>
        <end position="205"/>
    </location>
</feature>
<feature type="compositionally biased region" description="Basic and acidic residues" evidence="1">
    <location>
        <begin position="181"/>
        <end position="193"/>
    </location>
</feature>
<reference evidence="3 4" key="1">
    <citation type="submission" date="2024-03" db="EMBL/GenBank/DDBJ databases">
        <title>Novel species of the genus Variovorax.</title>
        <authorList>
            <person name="Liu Q."/>
            <person name="Xin Y.-H."/>
        </authorList>
    </citation>
    <scope>NUCLEOTIDE SEQUENCE [LARGE SCALE GENOMIC DNA]</scope>
    <source>
        <strain evidence="3 4">KACC 18501</strain>
    </source>
</reference>
<name>A0ABU8W7Y4_9BURK</name>
<comment type="caution">
    <text evidence="3">The sequence shown here is derived from an EMBL/GenBank/DDBJ whole genome shotgun (WGS) entry which is preliminary data.</text>
</comment>